<proteinExistence type="predicted"/>
<feature type="domain" description="SseB protein N-terminal" evidence="2">
    <location>
        <begin position="28"/>
        <end position="137"/>
    </location>
</feature>
<protein>
    <recommendedName>
        <fullName evidence="2">SseB protein N-terminal domain-containing protein</fullName>
    </recommendedName>
</protein>
<feature type="region of interest" description="Disordered" evidence="1">
    <location>
        <begin position="1"/>
        <end position="36"/>
    </location>
</feature>
<dbReference type="Pfam" id="PF07179">
    <property type="entry name" value="SseB"/>
    <property type="match status" value="1"/>
</dbReference>
<dbReference type="EMBL" id="BAABEO010000008">
    <property type="protein sequence ID" value="GAA3675849.1"/>
    <property type="molecule type" value="Genomic_DNA"/>
</dbReference>
<evidence type="ECO:0000313" key="4">
    <source>
        <dbReference type="Proteomes" id="UP001500752"/>
    </source>
</evidence>
<accession>A0ABP7C0N9</accession>
<keyword evidence="4" id="KW-1185">Reference proteome</keyword>
<feature type="compositionally biased region" description="Polar residues" evidence="1">
    <location>
        <begin position="1"/>
        <end position="28"/>
    </location>
</feature>
<evidence type="ECO:0000259" key="2">
    <source>
        <dbReference type="Pfam" id="PF07179"/>
    </source>
</evidence>
<evidence type="ECO:0000256" key="1">
    <source>
        <dbReference type="SAM" id="MobiDB-lite"/>
    </source>
</evidence>
<dbReference type="RefSeq" id="WP_345149332.1">
    <property type="nucleotide sequence ID" value="NZ_BAABEO010000008.1"/>
</dbReference>
<reference evidence="4" key="1">
    <citation type="journal article" date="2019" name="Int. J. Syst. Evol. Microbiol.">
        <title>The Global Catalogue of Microorganisms (GCM) 10K type strain sequencing project: providing services to taxonomists for standard genome sequencing and annotation.</title>
        <authorList>
            <consortium name="The Broad Institute Genomics Platform"/>
            <consortium name="The Broad Institute Genome Sequencing Center for Infectious Disease"/>
            <person name="Wu L."/>
            <person name="Ma J."/>
        </authorList>
    </citation>
    <scope>NUCLEOTIDE SEQUENCE [LARGE SCALE GENOMIC DNA]</scope>
    <source>
        <strain evidence="4">JCM 30742</strain>
    </source>
</reference>
<organism evidence="3 4">
    <name type="scientific">Arthrobacter ginkgonis</name>
    <dbReference type="NCBI Taxonomy" id="1630594"/>
    <lineage>
        <taxon>Bacteria</taxon>
        <taxon>Bacillati</taxon>
        <taxon>Actinomycetota</taxon>
        <taxon>Actinomycetes</taxon>
        <taxon>Micrococcales</taxon>
        <taxon>Micrococcaceae</taxon>
        <taxon>Arthrobacter</taxon>
    </lineage>
</organism>
<comment type="caution">
    <text evidence="3">The sequence shown here is derived from an EMBL/GenBank/DDBJ whole genome shotgun (WGS) entry which is preliminary data.</text>
</comment>
<dbReference type="InterPro" id="IPR009839">
    <property type="entry name" value="SseB_N"/>
</dbReference>
<evidence type="ECO:0000313" key="3">
    <source>
        <dbReference type="EMBL" id="GAA3675849.1"/>
    </source>
</evidence>
<sequence length="156" mass="16878">MSDETTPQTNESGTTESGTDWSQPQTHLETVLKAGQENRAEAGEVIATFLNSEVFFLSREKVDEASPHVQPMLLQNADKQPVIALFTHPARIPGAYIDEAPFAVRVLGAAVVDNLSGAGLVINPGHELGFEIPAEGVDQIRREFRPDVSAEHTTDS</sequence>
<gene>
    <name evidence="3" type="ORF">GCM10023081_12800</name>
</gene>
<name>A0ABP7C0N9_9MICC</name>
<dbReference type="Proteomes" id="UP001500752">
    <property type="component" value="Unassembled WGS sequence"/>
</dbReference>